<dbReference type="Pfam" id="PF08443">
    <property type="entry name" value="RimK"/>
    <property type="match status" value="1"/>
</dbReference>
<dbReference type="GO" id="GO:0005737">
    <property type="term" value="C:cytoplasm"/>
    <property type="evidence" value="ECO:0007669"/>
    <property type="project" value="TreeGrafter"/>
</dbReference>
<organism evidence="4">
    <name type="scientific">Halomonas sp. RT37</name>
    <dbReference type="NCBI Taxonomy" id="2950872"/>
    <lineage>
        <taxon>Bacteria</taxon>
        <taxon>Pseudomonadati</taxon>
        <taxon>Pseudomonadota</taxon>
        <taxon>Gammaproteobacteria</taxon>
        <taxon>Oceanospirillales</taxon>
        <taxon>Halomonadaceae</taxon>
        <taxon>Halomonas</taxon>
    </lineage>
</organism>
<evidence type="ECO:0000256" key="2">
    <source>
        <dbReference type="PROSITE-ProRule" id="PRU00409"/>
    </source>
</evidence>
<dbReference type="AlphaFoldDB" id="A0AAU7KGG2"/>
<gene>
    <name evidence="4" type="ORF">NFG58_19510</name>
</gene>
<reference evidence="4" key="1">
    <citation type="submission" date="2022-06" db="EMBL/GenBank/DDBJ databases">
        <title>A novel DMS-producing enzyme.</title>
        <authorList>
            <person name="Zhang Y."/>
        </authorList>
    </citation>
    <scope>NUCLEOTIDE SEQUENCE</scope>
    <source>
        <strain evidence="4">RT37</strain>
    </source>
</reference>
<evidence type="ECO:0000256" key="1">
    <source>
        <dbReference type="ARBA" id="ARBA00023211"/>
    </source>
</evidence>
<feature type="domain" description="ATP-grasp" evidence="3">
    <location>
        <begin position="75"/>
        <end position="255"/>
    </location>
</feature>
<protein>
    <recommendedName>
        <fullName evidence="3">ATP-grasp domain-containing protein</fullName>
    </recommendedName>
</protein>
<proteinExistence type="predicted"/>
<dbReference type="GO" id="GO:0046872">
    <property type="term" value="F:metal ion binding"/>
    <property type="evidence" value="ECO:0007669"/>
    <property type="project" value="InterPro"/>
</dbReference>
<dbReference type="GO" id="GO:0005524">
    <property type="term" value="F:ATP binding"/>
    <property type="evidence" value="ECO:0007669"/>
    <property type="project" value="UniProtKB-UniRule"/>
</dbReference>
<dbReference type="RefSeq" id="WP_213229402.1">
    <property type="nucleotide sequence ID" value="NZ_CP098827.1"/>
</dbReference>
<name>A0AAU7KGG2_9GAMM</name>
<evidence type="ECO:0000313" key="4">
    <source>
        <dbReference type="EMBL" id="XBO70761.1"/>
    </source>
</evidence>
<dbReference type="Gene3D" id="3.30.470.20">
    <property type="entry name" value="ATP-grasp fold, B domain"/>
    <property type="match status" value="1"/>
</dbReference>
<dbReference type="EMBL" id="CP098827">
    <property type="protein sequence ID" value="XBO70761.1"/>
    <property type="molecule type" value="Genomic_DNA"/>
</dbReference>
<dbReference type="PANTHER" id="PTHR21621">
    <property type="entry name" value="RIBOSOMAL PROTEIN S6 MODIFICATION PROTEIN"/>
    <property type="match status" value="1"/>
</dbReference>
<dbReference type="SUPFAM" id="SSF56059">
    <property type="entry name" value="Glutathione synthetase ATP-binding domain-like"/>
    <property type="match status" value="1"/>
</dbReference>
<dbReference type="GO" id="GO:0016879">
    <property type="term" value="F:ligase activity, forming carbon-nitrogen bonds"/>
    <property type="evidence" value="ECO:0007669"/>
    <property type="project" value="TreeGrafter"/>
</dbReference>
<keyword evidence="2" id="KW-0547">Nucleotide-binding</keyword>
<sequence length="259" mass="28980">MNLITFDPLRSLGVPGARYIKPEHMNDHRQALADADALLFPEYWQINALAYGLNPRVFPSLPSYHLGHDKIEQTRAFQACCPEATPDTAILGVNSDAIHQVEARFGYPFVVKRVRSSMGEGVRLIRSREALIDHLSSENLLYAQRYLPIERDLRIVVVGRRVLAAYWRESPLGDFRTNVARGGEIRHDPVPASAIELATTLAQRLGIDHAGFDIAMVDDAPMVLEFNRLFGNQGIDSPETSVGEAILEHLEQDSWRQAA</sequence>
<dbReference type="PROSITE" id="PS50975">
    <property type="entry name" value="ATP_GRASP"/>
    <property type="match status" value="1"/>
</dbReference>
<evidence type="ECO:0000259" key="3">
    <source>
        <dbReference type="PROSITE" id="PS50975"/>
    </source>
</evidence>
<dbReference type="PANTHER" id="PTHR21621:SF0">
    <property type="entry name" value="BETA-CITRYLGLUTAMATE SYNTHASE B-RELATED"/>
    <property type="match status" value="1"/>
</dbReference>
<dbReference type="InterPro" id="IPR011761">
    <property type="entry name" value="ATP-grasp"/>
</dbReference>
<keyword evidence="2" id="KW-0067">ATP-binding</keyword>
<dbReference type="InterPro" id="IPR013651">
    <property type="entry name" value="ATP-grasp_RimK-type"/>
</dbReference>
<accession>A0AAU7KGG2</accession>
<keyword evidence="1" id="KW-0464">Manganese</keyword>